<gene>
    <name evidence="6" type="ordered locus">Hoch_1576</name>
</gene>
<dbReference type="PANTHER" id="PTHR43133">
    <property type="entry name" value="RNA POLYMERASE ECF-TYPE SIGMA FACTO"/>
    <property type="match status" value="1"/>
</dbReference>
<evidence type="ECO:0000256" key="1">
    <source>
        <dbReference type="ARBA" id="ARBA00010641"/>
    </source>
</evidence>
<dbReference type="Gene3D" id="1.10.1740.10">
    <property type="match status" value="1"/>
</dbReference>
<protein>
    <submittedName>
        <fullName evidence="6">RNA polymerase, sigma-24 subunit, ECF subfamily</fullName>
    </submittedName>
</protein>
<dbReference type="AlphaFoldDB" id="D0LVZ3"/>
<keyword evidence="2" id="KW-0805">Transcription regulation</keyword>
<proteinExistence type="inferred from homology"/>
<dbReference type="PANTHER" id="PTHR43133:SF39">
    <property type="entry name" value="SIMILAR TO RNA POLYMERASE SIGMA-E FACTOR"/>
    <property type="match status" value="1"/>
</dbReference>
<evidence type="ECO:0000259" key="5">
    <source>
        <dbReference type="Pfam" id="PF07638"/>
    </source>
</evidence>
<dbReference type="HOGENOM" id="CLU_102127_0_0_7"/>
<dbReference type="NCBIfam" id="TIGR02999">
    <property type="entry name" value="Sig-70_X6"/>
    <property type="match status" value="1"/>
</dbReference>
<dbReference type="InterPro" id="IPR011517">
    <property type="entry name" value="RNA_pol_sigma70_ECF-like"/>
</dbReference>
<keyword evidence="3" id="KW-0731">Sigma factor</keyword>
<dbReference type="RefSeq" id="WP_012826736.1">
    <property type="nucleotide sequence ID" value="NC_013440.1"/>
</dbReference>
<feature type="domain" description="RNA polymerase sigma-70 ECF-like HTH" evidence="5">
    <location>
        <begin position="6"/>
        <end position="185"/>
    </location>
</feature>
<dbReference type="InterPro" id="IPR014284">
    <property type="entry name" value="RNA_pol_sigma-70_dom"/>
</dbReference>
<dbReference type="eggNOG" id="COG1595">
    <property type="taxonomic scope" value="Bacteria"/>
</dbReference>
<dbReference type="Pfam" id="PF07638">
    <property type="entry name" value="Sigma70_ECF"/>
    <property type="match status" value="1"/>
</dbReference>
<dbReference type="InterPro" id="IPR039425">
    <property type="entry name" value="RNA_pol_sigma-70-like"/>
</dbReference>
<dbReference type="Gene3D" id="1.10.10.10">
    <property type="entry name" value="Winged helix-like DNA-binding domain superfamily/Winged helix DNA-binding domain"/>
    <property type="match status" value="1"/>
</dbReference>
<sequence length="189" mass="21881">MAPTQESVTRLLSAWSEGDESARDELVTVVYDELRRIASRYMRRERAGHTLETTALVNEAYLRLIDQTTPWRNRAHFFAIAAQLMRRILVDRARARESAKRGGKHQRVSLCEVVGFEADQHIDLIALDQALSTLSELDPRQVRIVELRFFGGLTIEETAAMIGVSHTIIEREWKLARAWLRRELERVER</sequence>
<dbReference type="STRING" id="502025.Hoch_1576"/>
<dbReference type="KEGG" id="hoh:Hoch_1576"/>
<dbReference type="GO" id="GO:0006352">
    <property type="term" value="P:DNA-templated transcription initiation"/>
    <property type="evidence" value="ECO:0007669"/>
    <property type="project" value="InterPro"/>
</dbReference>
<dbReference type="SUPFAM" id="SSF88659">
    <property type="entry name" value="Sigma3 and sigma4 domains of RNA polymerase sigma factors"/>
    <property type="match status" value="1"/>
</dbReference>
<evidence type="ECO:0000313" key="6">
    <source>
        <dbReference type="EMBL" id="ACY14127.1"/>
    </source>
</evidence>
<dbReference type="InterPro" id="IPR013325">
    <property type="entry name" value="RNA_pol_sigma_r2"/>
</dbReference>
<dbReference type="Proteomes" id="UP000001880">
    <property type="component" value="Chromosome"/>
</dbReference>
<name>D0LVZ3_HALO1</name>
<dbReference type="SUPFAM" id="SSF88946">
    <property type="entry name" value="Sigma2 domain of RNA polymerase sigma factors"/>
    <property type="match status" value="1"/>
</dbReference>
<evidence type="ECO:0000313" key="7">
    <source>
        <dbReference type="Proteomes" id="UP000001880"/>
    </source>
</evidence>
<keyword evidence="4" id="KW-0804">Transcription</keyword>
<reference evidence="6 7" key="1">
    <citation type="journal article" date="2010" name="Stand. Genomic Sci.">
        <title>Complete genome sequence of Haliangium ochraceum type strain (SMP-2).</title>
        <authorList>
            <consortium name="US DOE Joint Genome Institute (JGI-PGF)"/>
            <person name="Ivanova N."/>
            <person name="Daum C."/>
            <person name="Lang E."/>
            <person name="Abt B."/>
            <person name="Kopitz M."/>
            <person name="Saunders E."/>
            <person name="Lapidus A."/>
            <person name="Lucas S."/>
            <person name="Glavina Del Rio T."/>
            <person name="Nolan M."/>
            <person name="Tice H."/>
            <person name="Copeland A."/>
            <person name="Cheng J.F."/>
            <person name="Chen F."/>
            <person name="Bruce D."/>
            <person name="Goodwin L."/>
            <person name="Pitluck S."/>
            <person name="Mavromatis K."/>
            <person name="Pati A."/>
            <person name="Mikhailova N."/>
            <person name="Chen A."/>
            <person name="Palaniappan K."/>
            <person name="Land M."/>
            <person name="Hauser L."/>
            <person name="Chang Y.J."/>
            <person name="Jeffries C.D."/>
            <person name="Detter J.C."/>
            <person name="Brettin T."/>
            <person name="Rohde M."/>
            <person name="Goker M."/>
            <person name="Bristow J."/>
            <person name="Markowitz V."/>
            <person name="Eisen J.A."/>
            <person name="Hugenholtz P."/>
            <person name="Kyrpides N.C."/>
            <person name="Klenk H.P."/>
        </authorList>
    </citation>
    <scope>NUCLEOTIDE SEQUENCE [LARGE SCALE GENOMIC DNA]</scope>
    <source>
        <strain evidence="7">DSM 14365 / CIP 107738 / JCM 11303 / AJ 13395 / SMP-2</strain>
    </source>
</reference>
<comment type="similarity">
    <text evidence="1">Belongs to the sigma-70 factor family. ECF subfamily.</text>
</comment>
<evidence type="ECO:0000256" key="4">
    <source>
        <dbReference type="ARBA" id="ARBA00023163"/>
    </source>
</evidence>
<evidence type="ECO:0000256" key="3">
    <source>
        <dbReference type="ARBA" id="ARBA00023082"/>
    </source>
</evidence>
<dbReference type="OrthoDB" id="278371at2"/>
<dbReference type="InterPro" id="IPR013324">
    <property type="entry name" value="RNA_pol_sigma_r3/r4-like"/>
</dbReference>
<dbReference type="NCBIfam" id="TIGR02937">
    <property type="entry name" value="sigma70-ECF"/>
    <property type="match status" value="1"/>
</dbReference>
<organism evidence="6 7">
    <name type="scientific">Haliangium ochraceum (strain DSM 14365 / JCM 11303 / SMP-2)</name>
    <dbReference type="NCBI Taxonomy" id="502025"/>
    <lineage>
        <taxon>Bacteria</taxon>
        <taxon>Pseudomonadati</taxon>
        <taxon>Myxococcota</taxon>
        <taxon>Polyangia</taxon>
        <taxon>Haliangiales</taxon>
        <taxon>Kofleriaceae</taxon>
        <taxon>Haliangium</taxon>
    </lineage>
</organism>
<accession>D0LVZ3</accession>
<keyword evidence="7" id="KW-1185">Reference proteome</keyword>
<dbReference type="EMBL" id="CP001804">
    <property type="protein sequence ID" value="ACY14127.1"/>
    <property type="molecule type" value="Genomic_DNA"/>
</dbReference>
<dbReference type="InterPro" id="IPR036388">
    <property type="entry name" value="WH-like_DNA-bd_sf"/>
</dbReference>
<dbReference type="GO" id="GO:0016987">
    <property type="term" value="F:sigma factor activity"/>
    <property type="evidence" value="ECO:0007669"/>
    <property type="project" value="UniProtKB-KW"/>
</dbReference>
<dbReference type="InterPro" id="IPR053812">
    <property type="entry name" value="HTH_Sigma70_ECF-like"/>
</dbReference>
<evidence type="ECO:0000256" key="2">
    <source>
        <dbReference type="ARBA" id="ARBA00023015"/>
    </source>
</evidence>